<dbReference type="InterPro" id="IPR002711">
    <property type="entry name" value="HNH"/>
</dbReference>
<evidence type="ECO:0000259" key="1">
    <source>
        <dbReference type="Pfam" id="PF01844"/>
    </source>
</evidence>
<keyword evidence="2" id="KW-0255">Endonuclease</keyword>
<reference evidence="2 3" key="1">
    <citation type="submission" date="2017-01" db="EMBL/GenBank/DDBJ databases">
        <authorList>
            <person name="Mah S.A."/>
            <person name="Swanson W.J."/>
            <person name="Moy G.W."/>
            <person name="Vacquier V.D."/>
        </authorList>
    </citation>
    <scope>NUCLEOTIDE SEQUENCE [LARGE SCALE GENOMIC DNA]</scope>
    <source>
        <strain evidence="2 3">DSM 7027</strain>
    </source>
</reference>
<dbReference type="Pfam" id="PF01844">
    <property type="entry name" value="HNH"/>
    <property type="match status" value="1"/>
</dbReference>
<evidence type="ECO:0000313" key="3">
    <source>
        <dbReference type="Proteomes" id="UP000186895"/>
    </source>
</evidence>
<dbReference type="GO" id="GO:0004519">
    <property type="term" value="F:endonuclease activity"/>
    <property type="evidence" value="ECO:0007669"/>
    <property type="project" value="UniProtKB-KW"/>
</dbReference>
<organism evidence="2 3">
    <name type="scientific">Marinobacterium stanieri</name>
    <dbReference type="NCBI Taxonomy" id="49186"/>
    <lineage>
        <taxon>Bacteria</taxon>
        <taxon>Pseudomonadati</taxon>
        <taxon>Pseudomonadota</taxon>
        <taxon>Gammaproteobacteria</taxon>
        <taxon>Oceanospirillales</taxon>
        <taxon>Oceanospirillaceae</taxon>
        <taxon>Marinobacterium</taxon>
    </lineage>
</organism>
<accession>A0A1N6U6V1</accession>
<keyword evidence="2" id="KW-0540">Nuclease</keyword>
<dbReference type="GO" id="GO:0008270">
    <property type="term" value="F:zinc ion binding"/>
    <property type="evidence" value="ECO:0007669"/>
    <property type="project" value="InterPro"/>
</dbReference>
<keyword evidence="2" id="KW-0378">Hydrolase</keyword>
<dbReference type="GO" id="GO:0003676">
    <property type="term" value="F:nucleic acid binding"/>
    <property type="evidence" value="ECO:0007669"/>
    <property type="project" value="InterPro"/>
</dbReference>
<proteinExistence type="predicted"/>
<name>A0A1N6U6V1_9GAMM</name>
<evidence type="ECO:0000313" key="2">
    <source>
        <dbReference type="EMBL" id="SIQ61388.1"/>
    </source>
</evidence>
<dbReference type="AlphaFoldDB" id="A0A1N6U6V1"/>
<keyword evidence="3" id="KW-1185">Reference proteome</keyword>
<dbReference type="Proteomes" id="UP000186895">
    <property type="component" value="Unassembled WGS sequence"/>
</dbReference>
<dbReference type="RefSeq" id="WP_076463590.1">
    <property type="nucleotide sequence ID" value="NZ_FTMN01000006.1"/>
</dbReference>
<dbReference type="EMBL" id="FTMN01000006">
    <property type="protein sequence ID" value="SIQ61388.1"/>
    <property type="molecule type" value="Genomic_DNA"/>
</dbReference>
<dbReference type="STRING" id="49186.SAMN05421647_106247"/>
<protein>
    <submittedName>
        <fullName evidence="2">HNH endonuclease</fullName>
    </submittedName>
</protein>
<feature type="domain" description="HNH" evidence="1">
    <location>
        <begin position="43"/>
        <end position="82"/>
    </location>
</feature>
<sequence>MNRLKSLRKTAYSKQNKRCYYCNAPMWLGSADGFCDTYSLSKKEAKRLQCTAEHLKARQDGGGDQAANVVAACQFCNSTRHKNQGNAKGPSSYRSHVQRRIKAGHWHPKVLLHKIGLAAEK</sequence>
<gene>
    <name evidence="2" type="ORF">SAMN05421647_106247</name>
</gene>
<dbReference type="Gene3D" id="1.10.30.50">
    <property type="match status" value="1"/>
</dbReference>